<dbReference type="Pfam" id="PF20432">
    <property type="entry name" value="Xre-like-HTH"/>
    <property type="match status" value="1"/>
</dbReference>
<reference evidence="3 4" key="1">
    <citation type="submission" date="2015-12" db="EMBL/GenBank/DDBJ databases">
        <title>Intraspecies pangenome expansion in the marine bacterium Alteromonas.</title>
        <authorList>
            <person name="Lopez-Perez M."/>
            <person name="Rodriguez-Valera F."/>
        </authorList>
    </citation>
    <scope>NUCLEOTIDE SEQUENCE [LARGE SCALE GENOMIC DNA]</scope>
    <source>
        <strain evidence="3 4">LMG 21861</strain>
        <plasmid evidence="3 4">pASTE61-200</plasmid>
    </source>
</reference>
<evidence type="ECO:0000313" key="4">
    <source>
        <dbReference type="Proteomes" id="UP000056750"/>
    </source>
</evidence>
<evidence type="ECO:0000313" key="3">
    <source>
        <dbReference type="EMBL" id="AMJ76611.1"/>
    </source>
</evidence>
<proteinExistence type="predicted"/>
<dbReference type="EMBL" id="CP013927">
    <property type="protein sequence ID" value="AMJ76611.1"/>
    <property type="molecule type" value="Genomic_DNA"/>
</dbReference>
<feature type="domain" description="Antitoxin Xre-like helix-turn-helix" evidence="2">
    <location>
        <begin position="16"/>
        <end position="70"/>
    </location>
</feature>
<gene>
    <name evidence="3" type="ORF">AVL57_00245</name>
</gene>
<name>A0ABM5YQE3_9ALTE</name>
<protein>
    <recommendedName>
        <fullName evidence="5">DUF2384 domain-containing protein</fullName>
    </recommendedName>
</protein>
<sequence length="129" mass="14708">MTTTANTLERFDSAQVAQTSLKAFFNICEKWKLSTDEIIRLLGEPSRATFFKWKRGEVTKLSPDQLTRISIVLGVYKALRLLFPTAEQAHAWINKPNSHFGGRPAKDQFCQGSMLTMLDLRRYLDAVRG</sequence>
<dbReference type="InterPro" id="IPR024467">
    <property type="entry name" value="Xre/MbcA/ParS-like_toxin-bd"/>
</dbReference>
<dbReference type="Pfam" id="PF09722">
    <property type="entry name" value="Xre_MbcA_ParS_C"/>
    <property type="match status" value="1"/>
</dbReference>
<dbReference type="Proteomes" id="UP000056750">
    <property type="component" value="Plasmid pASTE61-200"/>
</dbReference>
<geneLocation type="plasmid" evidence="3 4">
    <name>pASTE61-200</name>
</geneLocation>
<evidence type="ECO:0008006" key="5">
    <source>
        <dbReference type="Google" id="ProtNLM"/>
    </source>
</evidence>
<accession>A0ABM5YQE3</accession>
<feature type="domain" description="Antitoxin Xre/MbcA/ParS-like toxin-binding" evidence="1">
    <location>
        <begin position="78"/>
        <end position="129"/>
    </location>
</feature>
<keyword evidence="4" id="KW-1185">Reference proteome</keyword>
<evidence type="ECO:0000259" key="1">
    <source>
        <dbReference type="Pfam" id="PF09722"/>
    </source>
</evidence>
<keyword evidence="3" id="KW-0614">Plasmid</keyword>
<evidence type="ECO:0000259" key="2">
    <source>
        <dbReference type="Pfam" id="PF20432"/>
    </source>
</evidence>
<dbReference type="RefSeq" id="WP_061093652.1">
    <property type="nucleotide sequence ID" value="NZ_CP013927.1"/>
</dbReference>
<dbReference type="InterPro" id="IPR046847">
    <property type="entry name" value="Xre-like_HTH"/>
</dbReference>
<organism evidence="3 4">
    <name type="scientific">Alteromonas stellipolaris</name>
    <dbReference type="NCBI Taxonomy" id="233316"/>
    <lineage>
        <taxon>Bacteria</taxon>
        <taxon>Pseudomonadati</taxon>
        <taxon>Pseudomonadota</taxon>
        <taxon>Gammaproteobacteria</taxon>
        <taxon>Alteromonadales</taxon>
        <taxon>Alteromonadaceae</taxon>
        <taxon>Alteromonas/Salinimonas group</taxon>
        <taxon>Alteromonas</taxon>
    </lineage>
</organism>